<feature type="transmembrane region" description="Helical" evidence="10">
    <location>
        <begin position="371"/>
        <end position="396"/>
    </location>
</feature>
<dbReference type="AlphaFoldDB" id="A0A7J7P2C5"/>
<dbReference type="GO" id="GO:0016020">
    <property type="term" value="C:membrane"/>
    <property type="evidence" value="ECO:0007669"/>
    <property type="project" value="UniProtKB-SubCell"/>
</dbReference>
<dbReference type="InterPro" id="IPR006153">
    <property type="entry name" value="Cation/H_exchanger_TM"/>
</dbReference>
<keyword evidence="2" id="KW-0813">Transport</keyword>
<name>A0A7J7P2C5_9MAGN</name>
<dbReference type="InterPro" id="IPR057290">
    <property type="entry name" value="CHX17_C"/>
</dbReference>
<feature type="transmembrane region" description="Helical" evidence="10">
    <location>
        <begin position="252"/>
        <end position="270"/>
    </location>
</feature>
<protein>
    <recommendedName>
        <fullName evidence="16">Cation/H+ exchanger domain-containing protein</fullName>
    </recommendedName>
</protein>
<comment type="caution">
    <text evidence="14">The sequence shown here is derived from an EMBL/GenBank/DDBJ whole genome shotgun (WGS) entry which is preliminary data.</text>
</comment>
<feature type="transmembrane region" description="Helical" evidence="10">
    <location>
        <begin position="291"/>
        <end position="320"/>
    </location>
</feature>
<dbReference type="GO" id="GO:0006813">
    <property type="term" value="P:potassium ion transport"/>
    <property type="evidence" value="ECO:0007669"/>
    <property type="project" value="UniProtKB-KW"/>
</dbReference>
<evidence type="ECO:0000256" key="5">
    <source>
        <dbReference type="ARBA" id="ARBA00022958"/>
    </source>
</evidence>
<keyword evidence="7" id="KW-0406">Ion transport</keyword>
<feature type="transmembrane region" description="Helical" evidence="10">
    <location>
        <begin position="340"/>
        <end position="359"/>
    </location>
</feature>
<evidence type="ECO:0000256" key="2">
    <source>
        <dbReference type="ARBA" id="ARBA00022448"/>
    </source>
</evidence>
<evidence type="ECO:0008006" key="16">
    <source>
        <dbReference type="Google" id="ProtNLM"/>
    </source>
</evidence>
<feature type="transmembrane region" description="Helical" evidence="10">
    <location>
        <begin position="142"/>
        <end position="163"/>
    </location>
</feature>
<dbReference type="Pfam" id="PF00999">
    <property type="entry name" value="Na_H_Exchanger"/>
    <property type="match status" value="1"/>
</dbReference>
<keyword evidence="15" id="KW-1185">Reference proteome</keyword>
<evidence type="ECO:0000256" key="6">
    <source>
        <dbReference type="ARBA" id="ARBA00022989"/>
    </source>
</evidence>
<feature type="transmembrane region" description="Helical" evidence="10">
    <location>
        <begin position="47"/>
        <end position="69"/>
    </location>
</feature>
<dbReference type="GO" id="GO:0012505">
    <property type="term" value="C:endomembrane system"/>
    <property type="evidence" value="ECO:0007669"/>
    <property type="project" value="TreeGrafter"/>
</dbReference>
<dbReference type="InterPro" id="IPR050794">
    <property type="entry name" value="CPA2_transporter"/>
</dbReference>
<feature type="domain" description="Cation/H+ exchanger transmembrane" evidence="11">
    <location>
        <begin position="61"/>
        <end position="451"/>
    </location>
</feature>
<gene>
    <name evidence="14" type="ORF">GIB67_027023</name>
</gene>
<dbReference type="Pfam" id="PF23256">
    <property type="entry name" value="CHX17_2nd"/>
    <property type="match status" value="1"/>
</dbReference>
<dbReference type="Gene3D" id="1.20.1530.20">
    <property type="match status" value="1"/>
</dbReference>
<accession>A0A7J7P2C5</accession>
<dbReference type="GO" id="GO:1902600">
    <property type="term" value="P:proton transmembrane transport"/>
    <property type="evidence" value="ECO:0007669"/>
    <property type="project" value="InterPro"/>
</dbReference>
<evidence type="ECO:0000256" key="1">
    <source>
        <dbReference type="ARBA" id="ARBA00004141"/>
    </source>
</evidence>
<comment type="subcellular location">
    <subcellularLocation>
        <location evidence="1">Membrane</location>
        <topology evidence="1">Multi-pass membrane protein</topology>
    </subcellularLocation>
</comment>
<feature type="domain" description="Cation/H(+) antiporter central" evidence="12">
    <location>
        <begin position="509"/>
        <end position="639"/>
    </location>
</feature>
<reference evidence="14 15" key="1">
    <citation type="journal article" date="2020" name="IScience">
        <title>Genome Sequencing of the Endangered Kingdonia uniflora (Circaeasteraceae, Ranunculales) Reveals Potential Mechanisms of Evolutionary Specialization.</title>
        <authorList>
            <person name="Sun Y."/>
            <person name="Deng T."/>
            <person name="Zhang A."/>
            <person name="Moore M.J."/>
            <person name="Landis J.B."/>
            <person name="Lin N."/>
            <person name="Zhang H."/>
            <person name="Zhang X."/>
            <person name="Huang J."/>
            <person name="Zhang X."/>
            <person name="Sun H."/>
            <person name="Wang H."/>
        </authorList>
    </citation>
    <scope>NUCLEOTIDE SEQUENCE [LARGE SCALE GENOMIC DNA]</scope>
    <source>
        <strain evidence="14">TB1705</strain>
        <tissue evidence="14">Leaf</tissue>
    </source>
</reference>
<comment type="similarity">
    <text evidence="9">Belongs to the monovalent cation:proton antiporter 2 (CPA2) transporter (TC 2.A.37) family. CHX (TC 2.A.37.4) subfamily.</text>
</comment>
<dbReference type="PANTHER" id="PTHR32468:SF26">
    <property type="entry name" value="CATION_H(+) ANTIPORTER 15"/>
    <property type="match status" value="1"/>
</dbReference>
<evidence type="ECO:0000259" key="11">
    <source>
        <dbReference type="Pfam" id="PF00999"/>
    </source>
</evidence>
<feature type="transmembrane region" description="Helical" evidence="10">
    <location>
        <begin position="183"/>
        <end position="206"/>
    </location>
</feature>
<keyword evidence="5" id="KW-0630">Potassium</keyword>
<organism evidence="14 15">
    <name type="scientific">Kingdonia uniflora</name>
    <dbReference type="NCBI Taxonomy" id="39325"/>
    <lineage>
        <taxon>Eukaryota</taxon>
        <taxon>Viridiplantae</taxon>
        <taxon>Streptophyta</taxon>
        <taxon>Embryophyta</taxon>
        <taxon>Tracheophyta</taxon>
        <taxon>Spermatophyta</taxon>
        <taxon>Magnoliopsida</taxon>
        <taxon>Ranunculales</taxon>
        <taxon>Circaeasteraceae</taxon>
        <taxon>Kingdonia</taxon>
    </lineage>
</organism>
<evidence type="ECO:0000256" key="8">
    <source>
        <dbReference type="ARBA" id="ARBA00023136"/>
    </source>
</evidence>
<dbReference type="Gene3D" id="3.40.50.12370">
    <property type="match status" value="1"/>
</dbReference>
<feature type="transmembrane region" description="Helical" evidence="10">
    <location>
        <begin position="81"/>
        <end position="104"/>
    </location>
</feature>
<feature type="transmembrane region" description="Helical" evidence="10">
    <location>
        <begin position="402"/>
        <end position="421"/>
    </location>
</feature>
<dbReference type="PANTHER" id="PTHR32468">
    <property type="entry name" value="CATION/H + ANTIPORTER"/>
    <property type="match status" value="1"/>
</dbReference>
<keyword evidence="3" id="KW-0633">Potassium transport</keyword>
<evidence type="ECO:0000313" key="14">
    <source>
        <dbReference type="EMBL" id="KAF6173328.1"/>
    </source>
</evidence>
<keyword evidence="8 10" id="KW-0472">Membrane</keyword>
<dbReference type="InterPro" id="IPR038770">
    <property type="entry name" value="Na+/solute_symporter_sf"/>
</dbReference>
<evidence type="ECO:0000313" key="15">
    <source>
        <dbReference type="Proteomes" id="UP000541444"/>
    </source>
</evidence>
<dbReference type="Pfam" id="PF23259">
    <property type="entry name" value="CHX17_C"/>
    <property type="match status" value="1"/>
</dbReference>
<evidence type="ECO:0000256" key="9">
    <source>
        <dbReference type="ARBA" id="ARBA00038341"/>
    </source>
</evidence>
<dbReference type="Proteomes" id="UP000541444">
    <property type="component" value="Unassembled WGS sequence"/>
</dbReference>
<feature type="transmembrane region" description="Helical" evidence="10">
    <location>
        <begin position="110"/>
        <end position="130"/>
    </location>
</feature>
<sequence>MASHDIALDNYTDPAYARGESDDNLMSCVTLDYQNMGSLGDNPLTHFITLFLIELIIVAVVTRVLVYLFKYLRQPRIVAEIIGGVILGPTVLGRNFSYLIQIFPMKSLNVLTPMANIGVIYYMFLVGVEINPSAIKRIGKRSIIIGLTSVIVPFLVTGIATISLKDITMTRPVEETYKRYNPILQILFLGVTSAVTSFSGVARILTELKLINTDHGRTALSSALLANLCSWILLFIALVLAHDDDNWNDVKFWKVIPVGVLFVIVCFFCFRPGIIYLLENYTKGENISRSFIIFILMGTLFCAYMMAIVGIHPIFAAFVFGLIIPSGPLQVAITETLEDFVSGLLIPLYFLINGLRTNTTLISTAHKNWKYVIGVNVGVFATKLGTIVLAAMFQSMKARDGAIIGLLLSTQGLLGIVVLNLARDERLFDAETFTVLVFTMIVTTAIIVPLVTRISRSTKSFSTYKNRTLQRLLKTNADLRVLVCIHSPRDVQPIINLLETSHPTKALPLSVYALHLVELTGRASAMLVIHNTDKGNRVALNRTQAQSEHIVNAFLKYEQNAQFTYIQTLTAVSSYSTAHDDICNLAEDKRATLIIIPFHKEHTLDGMMEVTNPAFQSINQNVLANAPCSVGILIDRGLSMVSEDNVFSHDIAMLYIGGPDDREALSYARRMAAHPKVSLTIYRFLPAEQAVISTANDEQTVPLKVKINNDKEKEMEMDEEFITKFRQKYVINDSIVYTEMMVNNANELLQTISSIGDDIHDLYIVGRGNNYSESELTAGLREWSECPELGIIGDLLASADFGGKMSVLVVQQYISAGITKEFGTPDSHLSDPTLYFNRLSPGSIP</sequence>
<evidence type="ECO:0000259" key="12">
    <source>
        <dbReference type="Pfam" id="PF23256"/>
    </source>
</evidence>
<feature type="transmembrane region" description="Helical" evidence="10">
    <location>
        <begin position="218"/>
        <end position="240"/>
    </location>
</feature>
<proteinExistence type="inferred from homology"/>
<evidence type="ECO:0000256" key="4">
    <source>
        <dbReference type="ARBA" id="ARBA00022692"/>
    </source>
</evidence>
<dbReference type="InterPro" id="IPR057291">
    <property type="entry name" value="CHX17_2nd"/>
</dbReference>
<evidence type="ECO:0000256" key="3">
    <source>
        <dbReference type="ARBA" id="ARBA00022538"/>
    </source>
</evidence>
<dbReference type="OrthoDB" id="2687058at2759"/>
<dbReference type="GO" id="GO:0006885">
    <property type="term" value="P:regulation of pH"/>
    <property type="evidence" value="ECO:0007669"/>
    <property type="project" value="TreeGrafter"/>
</dbReference>
<evidence type="ECO:0000256" key="7">
    <source>
        <dbReference type="ARBA" id="ARBA00023065"/>
    </source>
</evidence>
<evidence type="ECO:0000259" key="13">
    <source>
        <dbReference type="Pfam" id="PF23259"/>
    </source>
</evidence>
<keyword evidence="4 10" id="KW-0812">Transmembrane</keyword>
<evidence type="ECO:0000256" key="10">
    <source>
        <dbReference type="SAM" id="Phobius"/>
    </source>
</evidence>
<feature type="domain" description="Cation/H(+) antiporter C-terminal" evidence="13">
    <location>
        <begin position="650"/>
        <end position="814"/>
    </location>
</feature>
<feature type="transmembrane region" description="Helical" evidence="10">
    <location>
        <begin position="433"/>
        <end position="452"/>
    </location>
</feature>
<keyword evidence="6 10" id="KW-1133">Transmembrane helix</keyword>
<dbReference type="GO" id="GO:0015297">
    <property type="term" value="F:antiporter activity"/>
    <property type="evidence" value="ECO:0007669"/>
    <property type="project" value="InterPro"/>
</dbReference>
<dbReference type="EMBL" id="JACGCM010000347">
    <property type="protein sequence ID" value="KAF6173328.1"/>
    <property type="molecule type" value="Genomic_DNA"/>
</dbReference>